<evidence type="ECO:0000313" key="2">
    <source>
        <dbReference type="Proteomes" id="UP000814033"/>
    </source>
</evidence>
<evidence type="ECO:0000313" key="1">
    <source>
        <dbReference type="EMBL" id="KAI0043500.1"/>
    </source>
</evidence>
<accession>A0ACB8RIT0</accession>
<protein>
    <submittedName>
        <fullName evidence="1">Uncharacterized protein</fullName>
    </submittedName>
</protein>
<dbReference type="Proteomes" id="UP000814033">
    <property type="component" value="Unassembled WGS sequence"/>
</dbReference>
<dbReference type="EMBL" id="MU276016">
    <property type="protein sequence ID" value="KAI0043500.1"/>
    <property type="molecule type" value="Genomic_DNA"/>
</dbReference>
<sequence length="191" mass="21195">MSGFKNFVILGVGNIGSFVAGELLKEKDFGIVAEVRIFTRPITVVNAAHKAGVQLFVPSEFGNPRDGSTLAGLQEIGLPYVLFYTGLWYDFLSTRLRALNLDVASGKVSIAGDDNAPLRWTTRRDVARFIAYTFPRLPAAQLQNSFNEVFAQYRELSGKPLEVTYIPMEELEGEIAQSEGKLLETVYLKLK</sequence>
<comment type="caution">
    <text evidence="1">The sequence shown here is derived from an EMBL/GenBank/DDBJ whole genome shotgun (WGS) entry which is preliminary data.</text>
</comment>
<reference evidence="1" key="2">
    <citation type="journal article" date="2022" name="New Phytol.">
        <title>Evolutionary transition to the ectomycorrhizal habit in the genomes of a hyperdiverse lineage of mushroom-forming fungi.</title>
        <authorList>
            <person name="Looney B."/>
            <person name="Miyauchi S."/>
            <person name="Morin E."/>
            <person name="Drula E."/>
            <person name="Courty P.E."/>
            <person name="Kohler A."/>
            <person name="Kuo A."/>
            <person name="LaButti K."/>
            <person name="Pangilinan J."/>
            <person name="Lipzen A."/>
            <person name="Riley R."/>
            <person name="Andreopoulos W."/>
            <person name="He G."/>
            <person name="Johnson J."/>
            <person name="Nolan M."/>
            <person name="Tritt A."/>
            <person name="Barry K.W."/>
            <person name="Grigoriev I.V."/>
            <person name="Nagy L.G."/>
            <person name="Hibbett D."/>
            <person name="Henrissat B."/>
            <person name="Matheny P.B."/>
            <person name="Labbe J."/>
            <person name="Martin F.M."/>
        </authorList>
    </citation>
    <scope>NUCLEOTIDE SEQUENCE</scope>
    <source>
        <strain evidence="1">FP105234-sp</strain>
    </source>
</reference>
<keyword evidence="2" id="KW-1185">Reference proteome</keyword>
<reference evidence="1" key="1">
    <citation type="submission" date="2021-02" db="EMBL/GenBank/DDBJ databases">
        <authorList>
            <consortium name="DOE Joint Genome Institute"/>
            <person name="Ahrendt S."/>
            <person name="Looney B.P."/>
            <person name="Miyauchi S."/>
            <person name="Morin E."/>
            <person name="Drula E."/>
            <person name="Courty P.E."/>
            <person name="Chicoki N."/>
            <person name="Fauchery L."/>
            <person name="Kohler A."/>
            <person name="Kuo A."/>
            <person name="Labutti K."/>
            <person name="Pangilinan J."/>
            <person name="Lipzen A."/>
            <person name="Riley R."/>
            <person name="Andreopoulos W."/>
            <person name="He G."/>
            <person name="Johnson J."/>
            <person name="Barry K.W."/>
            <person name="Grigoriev I.V."/>
            <person name="Nagy L."/>
            <person name="Hibbett D."/>
            <person name="Henrissat B."/>
            <person name="Matheny P.B."/>
            <person name="Labbe J."/>
            <person name="Martin F."/>
        </authorList>
    </citation>
    <scope>NUCLEOTIDE SEQUENCE</scope>
    <source>
        <strain evidence="1">FP105234-sp</strain>
    </source>
</reference>
<proteinExistence type="predicted"/>
<gene>
    <name evidence="1" type="ORF">FA95DRAFT_1575086</name>
</gene>
<name>A0ACB8RIT0_9AGAM</name>
<organism evidence="1 2">
    <name type="scientific">Auriscalpium vulgare</name>
    <dbReference type="NCBI Taxonomy" id="40419"/>
    <lineage>
        <taxon>Eukaryota</taxon>
        <taxon>Fungi</taxon>
        <taxon>Dikarya</taxon>
        <taxon>Basidiomycota</taxon>
        <taxon>Agaricomycotina</taxon>
        <taxon>Agaricomycetes</taxon>
        <taxon>Russulales</taxon>
        <taxon>Auriscalpiaceae</taxon>
        <taxon>Auriscalpium</taxon>
    </lineage>
</organism>